<dbReference type="RefSeq" id="XP_010761728.1">
    <property type="nucleotide sequence ID" value="XM_010763426.1"/>
</dbReference>
<protein>
    <submittedName>
        <fullName evidence="1">Uncharacterized protein</fullName>
    </submittedName>
</protein>
<gene>
    <name evidence="1" type="ORF">PADG_06404</name>
</gene>
<evidence type="ECO:0000313" key="1">
    <source>
        <dbReference type="EMBL" id="EEH50325.2"/>
    </source>
</evidence>
<dbReference type="OrthoDB" id="4368687at2759"/>
<sequence>MELDMLFIQEAPYTFYKMPVLHPQWRIFKTINTDTEVKKRSLIYTSTNESPLQPTDKCNATARTLLKSKSKQNLIRS</sequence>
<dbReference type="Proteomes" id="UP000001628">
    <property type="component" value="Unassembled WGS sequence"/>
</dbReference>
<dbReference type="HOGENOM" id="CLU_2638725_0_0_1"/>
<keyword evidence="2" id="KW-1185">Reference proteome</keyword>
<dbReference type="eggNOG" id="ENOG502RR27">
    <property type="taxonomic scope" value="Eukaryota"/>
</dbReference>
<accession>C1GGG7</accession>
<dbReference type="InParanoid" id="C1GGG7"/>
<evidence type="ECO:0000313" key="2">
    <source>
        <dbReference type="Proteomes" id="UP000001628"/>
    </source>
</evidence>
<dbReference type="KEGG" id="pbn:PADG_06404"/>
<dbReference type="GeneID" id="22585134"/>
<organism evidence="1 2">
    <name type="scientific">Paracoccidioides brasiliensis (strain Pb18)</name>
    <dbReference type="NCBI Taxonomy" id="502780"/>
    <lineage>
        <taxon>Eukaryota</taxon>
        <taxon>Fungi</taxon>
        <taxon>Dikarya</taxon>
        <taxon>Ascomycota</taxon>
        <taxon>Pezizomycotina</taxon>
        <taxon>Eurotiomycetes</taxon>
        <taxon>Eurotiomycetidae</taxon>
        <taxon>Onygenales</taxon>
        <taxon>Ajellomycetaceae</taxon>
        <taxon>Paracoccidioides</taxon>
    </lineage>
</organism>
<dbReference type="VEuPathDB" id="FungiDB:PADG_06404"/>
<dbReference type="AlphaFoldDB" id="C1GGG7"/>
<dbReference type="EMBL" id="KN275964">
    <property type="protein sequence ID" value="EEH50325.2"/>
    <property type="molecule type" value="Genomic_DNA"/>
</dbReference>
<name>C1GGG7_PARBD</name>
<proteinExistence type="predicted"/>
<reference evidence="1 2" key="1">
    <citation type="journal article" date="2011" name="PLoS Genet.">
        <title>Comparative genomic analysis of human fungal pathogens causing paracoccidioidomycosis.</title>
        <authorList>
            <person name="Desjardins C.A."/>
            <person name="Champion M.D."/>
            <person name="Holder J.W."/>
            <person name="Muszewska A."/>
            <person name="Goldberg J."/>
            <person name="Bailao A.M."/>
            <person name="Brigido M.M."/>
            <person name="Ferreira M.E."/>
            <person name="Garcia A.M."/>
            <person name="Grynberg M."/>
            <person name="Gujja S."/>
            <person name="Heiman D.I."/>
            <person name="Henn M.R."/>
            <person name="Kodira C.D."/>
            <person name="Leon-Narvaez H."/>
            <person name="Longo L.V."/>
            <person name="Ma L.J."/>
            <person name="Malavazi I."/>
            <person name="Matsuo A.L."/>
            <person name="Morais F.V."/>
            <person name="Pereira M."/>
            <person name="Rodriguez-Brito S."/>
            <person name="Sakthikumar S."/>
            <person name="Salem-Izacc S.M."/>
            <person name="Sykes S.M."/>
            <person name="Teixeira M.M."/>
            <person name="Vallejo M.C."/>
            <person name="Walter M.E."/>
            <person name="Yandava C."/>
            <person name="Young S."/>
            <person name="Zeng Q."/>
            <person name="Zucker J."/>
            <person name="Felipe M.S."/>
            <person name="Goldman G.H."/>
            <person name="Haas B.J."/>
            <person name="McEwen J.G."/>
            <person name="Nino-Vega G."/>
            <person name="Puccia R."/>
            <person name="San-Blas G."/>
            <person name="Soares C.M."/>
            <person name="Birren B.W."/>
            <person name="Cuomo C.A."/>
        </authorList>
    </citation>
    <scope>NUCLEOTIDE SEQUENCE [LARGE SCALE GENOMIC DNA]</scope>
    <source>
        <strain evidence="1 2">Pb18</strain>
    </source>
</reference>